<sequence length="95" mass="10247">MLFAIHALDGKDGLSLRGTWQDAHFAHLRTVGDCGVRIVMSGPLVEDDGSTMKGSLLVVEAEGRAAVERFNNADPYKTAGVWDTVTITAFLRKNG</sequence>
<keyword evidence="4" id="KW-1185">Reference proteome</keyword>
<dbReference type="InterPro" id="IPR051807">
    <property type="entry name" value="Sec-metab_biosynth-assoc"/>
</dbReference>
<feature type="domain" description="YCII-related" evidence="2">
    <location>
        <begin position="1"/>
        <end position="90"/>
    </location>
</feature>
<dbReference type="AlphaFoldDB" id="A0A2P7SS62"/>
<organism evidence="3 4">
    <name type="scientific">Kumtagia ephedrae</name>
    <dbReference type="NCBI Taxonomy" id="2116701"/>
    <lineage>
        <taxon>Bacteria</taxon>
        <taxon>Pseudomonadati</taxon>
        <taxon>Pseudomonadota</taxon>
        <taxon>Alphaproteobacteria</taxon>
        <taxon>Hyphomicrobiales</taxon>
        <taxon>Phyllobacteriaceae</taxon>
        <taxon>Kumtagia</taxon>
    </lineage>
</organism>
<dbReference type="InterPro" id="IPR005545">
    <property type="entry name" value="YCII"/>
</dbReference>
<proteinExistence type="inferred from homology"/>
<dbReference type="SUPFAM" id="SSF54909">
    <property type="entry name" value="Dimeric alpha+beta barrel"/>
    <property type="match status" value="1"/>
</dbReference>
<protein>
    <recommendedName>
        <fullName evidence="2">YCII-related domain-containing protein</fullName>
    </recommendedName>
</protein>
<dbReference type="Pfam" id="PF03795">
    <property type="entry name" value="YCII"/>
    <property type="match status" value="1"/>
</dbReference>
<comment type="similarity">
    <text evidence="1">Belongs to the YciI family.</text>
</comment>
<dbReference type="OrthoDB" id="2293521at2"/>
<reference evidence="3 4" key="1">
    <citation type="submission" date="2018-03" db="EMBL/GenBank/DDBJ databases">
        <title>The draft genome of Mesorhizobium sp. 6GN-30.</title>
        <authorList>
            <person name="Liu L."/>
            <person name="Li L."/>
            <person name="Wang T."/>
            <person name="Zhang X."/>
            <person name="Liang L."/>
        </authorList>
    </citation>
    <scope>NUCLEOTIDE SEQUENCE [LARGE SCALE GENOMIC DNA]</scope>
    <source>
        <strain evidence="3 4">6GN30</strain>
    </source>
</reference>
<comment type="caution">
    <text evidence="3">The sequence shown here is derived from an EMBL/GenBank/DDBJ whole genome shotgun (WGS) entry which is preliminary data.</text>
</comment>
<dbReference type="RefSeq" id="WP_106770663.1">
    <property type="nucleotide sequence ID" value="NZ_PXYK01000002.1"/>
</dbReference>
<dbReference type="EMBL" id="PXYK01000002">
    <property type="protein sequence ID" value="PSJ65323.1"/>
    <property type="molecule type" value="Genomic_DNA"/>
</dbReference>
<evidence type="ECO:0000259" key="2">
    <source>
        <dbReference type="Pfam" id="PF03795"/>
    </source>
</evidence>
<evidence type="ECO:0000313" key="3">
    <source>
        <dbReference type="EMBL" id="PSJ65323.1"/>
    </source>
</evidence>
<evidence type="ECO:0000313" key="4">
    <source>
        <dbReference type="Proteomes" id="UP000241229"/>
    </source>
</evidence>
<dbReference type="InterPro" id="IPR011008">
    <property type="entry name" value="Dimeric_a/b-barrel"/>
</dbReference>
<dbReference type="PANTHER" id="PTHR33606:SF3">
    <property type="entry name" value="PROTEIN YCII"/>
    <property type="match status" value="1"/>
</dbReference>
<name>A0A2P7SS62_9HYPH</name>
<dbReference type="Gene3D" id="3.30.70.1060">
    <property type="entry name" value="Dimeric alpha+beta barrel"/>
    <property type="match status" value="1"/>
</dbReference>
<dbReference type="PANTHER" id="PTHR33606">
    <property type="entry name" value="PROTEIN YCII"/>
    <property type="match status" value="1"/>
</dbReference>
<gene>
    <name evidence="3" type="ORF">C7I84_02970</name>
</gene>
<accession>A0A2P7SS62</accession>
<evidence type="ECO:0000256" key="1">
    <source>
        <dbReference type="ARBA" id="ARBA00007689"/>
    </source>
</evidence>
<dbReference type="Proteomes" id="UP000241229">
    <property type="component" value="Unassembled WGS sequence"/>
</dbReference>